<dbReference type="PANTHER" id="PTHR30442">
    <property type="entry name" value="IRON III DICITRATE TRANSPORT PROTEIN FECA"/>
    <property type="match status" value="1"/>
</dbReference>
<evidence type="ECO:0000256" key="5">
    <source>
        <dbReference type="ARBA" id="ARBA00022729"/>
    </source>
</evidence>
<organism evidence="12">
    <name type="scientific">Proteus mirabilis</name>
    <dbReference type="NCBI Taxonomy" id="584"/>
    <lineage>
        <taxon>Bacteria</taxon>
        <taxon>Pseudomonadati</taxon>
        <taxon>Pseudomonadota</taxon>
        <taxon>Gammaproteobacteria</taxon>
        <taxon>Enterobacterales</taxon>
        <taxon>Morganellaceae</taxon>
        <taxon>Proteus</taxon>
    </lineage>
</organism>
<evidence type="ECO:0000256" key="1">
    <source>
        <dbReference type="ARBA" id="ARBA00004571"/>
    </source>
</evidence>
<dbReference type="GO" id="GO:0009279">
    <property type="term" value="C:cell outer membrane"/>
    <property type="evidence" value="ECO:0007669"/>
    <property type="project" value="UniProtKB-SubCell"/>
</dbReference>
<dbReference type="InterPro" id="IPR036942">
    <property type="entry name" value="Beta-barrel_TonB_sf"/>
</dbReference>
<dbReference type="InterPro" id="IPR012910">
    <property type="entry name" value="Plug_dom"/>
</dbReference>
<keyword evidence="5" id="KW-0732">Signal</keyword>
<dbReference type="Gene3D" id="2.170.130.10">
    <property type="entry name" value="TonB-dependent receptor, plug domain"/>
    <property type="match status" value="1"/>
</dbReference>
<keyword evidence="3" id="KW-1134">Transmembrane beta strand</keyword>
<comment type="subcellular location">
    <subcellularLocation>
        <location evidence="1">Cell outer membrane</location>
        <topology evidence="1">Multi-pass membrane protein</topology>
    </subcellularLocation>
</comment>
<protein>
    <submittedName>
        <fullName evidence="12">TonB-dependent receptor</fullName>
    </submittedName>
</protein>
<evidence type="ECO:0000256" key="7">
    <source>
        <dbReference type="ARBA" id="ARBA00023136"/>
    </source>
</evidence>
<comment type="similarity">
    <text evidence="9">Belongs to the TonB-dependent receptor family.</text>
</comment>
<evidence type="ECO:0000259" key="11">
    <source>
        <dbReference type="Pfam" id="PF07715"/>
    </source>
</evidence>
<dbReference type="EMBL" id="MF576130">
    <property type="protein sequence ID" value="AYM48937.1"/>
    <property type="molecule type" value="Genomic_DNA"/>
</dbReference>
<feature type="domain" description="TonB-dependent receptor-like beta-barrel" evidence="10">
    <location>
        <begin position="738"/>
        <end position="996"/>
    </location>
</feature>
<keyword evidence="7 9" id="KW-0472">Membrane</keyword>
<keyword evidence="8" id="KW-0998">Cell outer membrane</keyword>
<sequence>MHVVLFHKRTLVSMMVSLSLFSLNSYSKTKDNTTDLGQIQVADNLEKDQQGYAQVYEKDVANIYLGKALIERYQGVSPADLFKSAIGVYSGEARNGGALDPNIRGIQGQGRIPVTVDGTEQAITVYRGYSGASNRNYIDSNLISSIYIEKGPSLNPNIKTGIGGGVAIKTLDIRDIVPIGESFGINFKGDISNNATGYKDIYINMIEDYRNYPKFYHKYSFLTDPALEITPEKNKDLKFNDYAFRIGIGFENEKFNLLFAYALREKGNYLAGKRNKDDYLKTDYMHEIHATDHKFRLTPYVPFIAHIYRPGNEVPNTSNRNRSFLVKGTLFPQQAHRFSINYRYTDLLFGDIMPLRLSWARYEENLVNQWPLANITQQAGILTYQYKPEDKKTDLLLRLWGNLTTGNTNTRGGAPRQPKNRDITNDFDRYLFMKSKSESGMSYDTDTRFLDTASLYQDNNRYGVDFSSLFKLSPQFSISFSGQYQLEKLDSHELELPMGFDFVTEGRAGQRHEVNLALATDWKPLPWFAMNIGGKYHYYHLTDTFLNNKRKNRVKNYEKTAPIRGYLISYRRVLTPEEYLLYRAVNKIDVDTLPDELKNYRNSAELSKKIRDFQQADLVYPEGGALLEEIKEQIVRPYLQRIQHDMEHEDFLRNNHGKMQIKNAKAIPMKREFSLWLFDENGVLSKSKNILLNGFLDMEEKVPHPVTGELVYRFEKDVINPQAFSLSEDIQDPYALEPSYQHGAFSPLISATLYANDMVRFYGRYTEQLRLPNLFEDTSGFSGSKARYYGFKLKPERAKSSEFGVVVDFTHWLNIERHADIKINYFKTNIENVFDRDANWQIRQLEKQILEGVELQARFDNGFIFFDTALVYSHKNKVCDENAFYELDASGLSGIKNCMTGGYPGGFLRTSMQPKYSVNLHLGTRWLNDKLELGSRWLYSSEVENKDEKWLKENLPNSYFGINNNPMRWAKVFTIDAYATYQYSPNLSFEITGSNLLKEYYIDPLTRSGMPAPGRSLRLGVTAQF</sequence>
<dbReference type="SUPFAM" id="SSF56935">
    <property type="entry name" value="Porins"/>
    <property type="match status" value="1"/>
</dbReference>
<feature type="domain" description="TonB-dependent receptor plug" evidence="11">
    <location>
        <begin position="66"/>
        <end position="153"/>
    </location>
</feature>
<dbReference type="InterPro" id="IPR037066">
    <property type="entry name" value="Plug_dom_sf"/>
</dbReference>
<dbReference type="Pfam" id="PF07715">
    <property type="entry name" value="Plug"/>
    <property type="match status" value="1"/>
</dbReference>
<dbReference type="PANTHER" id="PTHR30442:SF0">
    <property type="entry name" value="FE(3+) DICITRATE TRANSPORT PROTEIN FECA"/>
    <property type="match status" value="1"/>
</dbReference>
<dbReference type="Pfam" id="PF00593">
    <property type="entry name" value="TonB_dep_Rec_b-barrel"/>
    <property type="match status" value="1"/>
</dbReference>
<evidence type="ECO:0000313" key="12">
    <source>
        <dbReference type="EMBL" id="AYM48937.1"/>
    </source>
</evidence>
<dbReference type="Gene3D" id="2.40.170.20">
    <property type="entry name" value="TonB-dependent receptor, beta-barrel domain"/>
    <property type="match status" value="2"/>
</dbReference>
<dbReference type="PROSITE" id="PS01156">
    <property type="entry name" value="TONB_DEPENDENT_REC_2"/>
    <property type="match status" value="1"/>
</dbReference>
<dbReference type="InterPro" id="IPR039426">
    <property type="entry name" value="TonB-dep_rcpt-like"/>
</dbReference>
<dbReference type="InterPro" id="IPR000531">
    <property type="entry name" value="Beta-barrel_TonB"/>
</dbReference>
<dbReference type="GO" id="GO:0033214">
    <property type="term" value="P:siderophore-iron import into cell"/>
    <property type="evidence" value="ECO:0007669"/>
    <property type="project" value="TreeGrafter"/>
</dbReference>
<evidence type="ECO:0000256" key="3">
    <source>
        <dbReference type="ARBA" id="ARBA00022452"/>
    </source>
</evidence>
<dbReference type="InterPro" id="IPR010917">
    <property type="entry name" value="TonB_rcpt_CS"/>
</dbReference>
<evidence type="ECO:0000256" key="4">
    <source>
        <dbReference type="ARBA" id="ARBA00022692"/>
    </source>
</evidence>
<evidence type="ECO:0000256" key="2">
    <source>
        <dbReference type="ARBA" id="ARBA00022448"/>
    </source>
</evidence>
<evidence type="ECO:0000259" key="10">
    <source>
        <dbReference type="Pfam" id="PF00593"/>
    </source>
</evidence>
<keyword evidence="4" id="KW-0812">Transmembrane</keyword>
<dbReference type="AlphaFoldDB" id="A0A451EEX7"/>
<keyword evidence="6 9" id="KW-0798">TonB box</keyword>
<keyword evidence="12" id="KW-0675">Receptor</keyword>
<evidence type="ECO:0000256" key="8">
    <source>
        <dbReference type="ARBA" id="ARBA00023237"/>
    </source>
</evidence>
<evidence type="ECO:0000256" key="6">
    <source>
        <dbReference type="ARBA" id="ARBA00023077"/>
    </source>
</evidence>
<accession>A0A451EEX7</accession>
<dbReference type="RefSeq" id="WP_049194462.1">
    <property type="nucleotide sequence ID" value="NZ_CAXOJF010000005.1"/>
</dbReference>
<reference evidence="12" key="1">
    <citation type="journal article" date="2018" name="Front. Microbiol.">
        <title>Identification and Characterization of New Resistance-Conferring SGI1s (Salmonella Genomic Island 1) in Proteus mirabilis.</title>
        <authorList>
            <person name="Bie L."/>
            <person name="Fang M."/>
            <person name="Li Z."/>
            <person name="Wang M."/>
            <person name="Xu H."/>
        </authorList>
    </citation>
    <scope>NUCLEOTIDE SEQUENCE</scope>
    <source>
        <strain evidence="12">JN48</strain>
    </source>
</reference>
<keyword evidence="2" id="KW-0813">Transport</keyword>
<name>A0A451EEX7_PROMI</name>
<proteinExistence type="inferred from homology"/>
<evidence type="ECO:0000256" key="9">
    <source>
        <dbReference type="RuleBase" id="RU003357"/>
    </source>
</evidence>